<dbReference type="PANTHER" id="PTHR21162">
    <property type="entry name" value="P53 AND DNA DAMAGE-REGULATED PROTEIN"/>
    <property type="match status" value="1"/>
</dbReference>
<evidence type="ECO:0000313" key="10">
    <source>
        <dbReference type="Proteomes" id="UP000008144"/>
    </source>
</evidence>
<keyword evidence="5" id="KW-0963">Cytoplasm</keyword>
<reference evidence="10" key="1">
    <citation type="journal article" date="2002" name="Science">
        <title>The draft genome of Ciona intestinalis: insights into chordate and vertebrate origins.</title>
        <authorList>
            <person name="Dehal P."/>
            <person name="Satou Y."/>
            <person name="Campbell R.K."/>
            <person name="Chapman J."/>
            <person name="Degnan B."/>
            <person name="De Tomaso A."/>
            <person name="Davidson B."/>
            <person name="Di Gregorio A."/>
            <person name="Gelpke M."/>
            <person name="Goodstein D.M."/>
            <person name="Harafuji N."/>
            <person name="Hastings K.E."/>
            <person name="Ho I."/>
            <person name="Hotta K."/>
            <person name="Huang W."/>
            <person name="Kawashima T."/>
            <person name="Lemaire P."/>
            <person name="Martinez D."/>
            <person name="Meinertzhagen I.A."/>
            <person name="Necula S."/>
            <person name="Nonaka M."/>
            <person name="Putnam N."/>
            <person name="Rash S."/>
            <person name="Saiga H."/>
            <person name="Satake M."/>
            <person name="Terry A."/>
            <person name="Yamada L."/>
            <person name="Wang H.G."/>
            <person name="Awazu S."/>
            <person name="Azumi K."/>
            <person name="Boore J."/>
            <person name="Branno M."/>
            <person name="Chin-Bow S."/>
            <person name="DeSantis R."/>
            <person name="Doyle S."/>
            <person name="Francino P."/>
            <person name="Keys D.N."/>
            <person name="Haga S."/>
            <person name="Hayashi H."/>
            <person name="Hino K."/>
            <person name="Imai K.S."/>
            <person name="Inaba K."/>
            <person name="Kano S."/>
            <person name="Kobayashi K."/>
            <person name="Kobayashi M."/>
            <person name="Lee B.I."/>
            <person name="Makabe K.W."/>
            <person name="Manohar C."/>
            <person name="Matassi G."/>
            <person name="Medina M."/>
            <person name="Mochizuki Y."/>
            <person name="Mount S."/>
            <person name="Morishita T."/>
            <person name="Miura S."/>
            <person name="Nakayama A."/>
            <person name="Nishizaka S."/>
            <person name="Nomoto H."/>
            <person name="Ohta F."/>
            <person name="Oishi K."/>
            <person name="Rigoutsos I."/>
            <person name="Sano M."/>
            <person name="Sasaki A."/>
            <person name="Sasakura Y."/>
            <person name="Shoguchi E."/>
            <person name="Shin-i T."/>
            <person name="Spagnuolo A."/>
            <person name="Stainier D."/>
            <person name="Suzuki M.M."/>
            <person name="Tassy O."/>
            <person name="Takatori N."/>
            <person name="Tokuoka M."/>
            <person name="Yagi K."/>
            <person name="Yoshizaki F."/>
            <person name="Wada S."/>
            <person name="Zhang C."/>
            <person name="Hyatt P.D."/>
            <person name="Larimer F."/>
            <person name="Detter C."/>
            <person name="Doggett N."/>
            <person name="Glavina T."/>
            <person name="Hawkins T."/>
            <person name="Richardson P."/>
            <person name="Lucas S."/>
            <person name="Kohara Y."/>
            <person name="Levine M."/>
            <person name="Satoh N."/>
            <person name="Rokhsar D.S."/>
        </authorList>
    </citation>
    <scope>NUCLEOTIDE SEQUENCE [LARGE SCALE GENOMIC DNA]</scope>
</reference>
<evidence type="ECO:0000256" key="4">
    <source>
        <dbReference type="ARBA" id="ARBA00016313"/>
    </source>
</evidence>
<comment type="subunit">
    <text evidence="7">Component of the PAQosome complex which is responsible for the biogenesis of several protein complexes and which consists of R2TP complex members RUVBL1, RUVBL2, RPAP3 and PIH1D1, URI complex members PFDN2, PFDN6, PDRG1, UXT and URI1 as well as ASDURF, POLR2E and DNAAF10/WDR92.</text>
</comment>
<protein>
    <recommendedName>
        <fullName evidence="4">p53 and DNA damage-regulated protein 1</fullName>
    </recommendedName>
</protein>
<evidence type="ECO:0000256" key="7">
    <source>
        <dbReference type="ARBA" id="ARBA00026022"/>
    </source>
</evidence>
<dbReference type="SUPFAM" id="SSF46579">
    <property type="entry name" value="Prefoldin"/>
    <property type="match status" value="1"/>
</dbReference>
<evidence type="ECO:0000256" key="1">
    <source>
        <dbReference type="ARBA" id="ARBA00003581"/>
    </source>
</evidence>
<organism evidence="9 10">
    <name type="scientific">Ciona intestinalis</name>
    <name type="common">Transparent sea squirt</name>
    <name type="synonym">Ascidia intestinalis</name>
    <dbReference type="NCBI Taxonomy" id="7719"/>
    <lineage>
        <taxon>Eukaryota</taxon>
        <taxon>Metazoa</taxon>
        <taxon>Chordata</taxon>
        <taxon>Tunicata</taxon>
        <taxon>Ascidiacea</taxon>
        <taxon>Phlebobranchia</taxon>
        <taxon>Cionidae</taxon>
        <taxon>Ciona</taxon>
    </lineage>
</organism>
<dbReference type="InParanoid" id="H2XRA3"/>
<dbReference type="Gene3D" id="1.10.287.370">
    <property type="match status" value="1"/>
</dbReference>
<keyword evidence="8" id="KW-0175">Coiled coil</keyword>
<dbReference type="EMBL" id="EAAA01001574">
    <property type="status" value="NOT_ANNOTATED_CDS"/>
    <property type="molecule type" value="Genomic_DNA"/>
</dbReference>
<dbReference type="InterPro" id="IPR030482">
    <property type="entry name" value="PDRG1"/>
</dbReference>
<evidence type="ECO:0000256" key="8">
    <source>
        <dbReference type="SAM" id="Coils"/>
    </source>
</evidence>
<evidence type="ECO:0000256" key="5">
    <source>
        <dbReference type="ARBA" id="ARBA00022490"/>
    </source>
</evidence>
<evidence type="ECO:0000256" key="6">
    <source>
        <dbReference type="ARBA" id="ARBA00023186"/>
    </source>
</evidence>
<name>H2XRA3_CIOIN</name>
<keyword evidence="10" id="KW-1185">Reference proteome</keyword>
<dbReference type="InterPro" id="IPR002777">
    <property type="entry name" value="PFD_beta-like"/>
</dbReference>
<dbReference type="GeneTree" id="ENSGT00390000013253"/>
<dbReference type="GO" id="GO:0005737">
    <property type="term" value="C:cytoplasm"/>
    <property type="evidence" value="ECO:0007669"/>
    <property type="project" value="UniProtKB-SubCell"/>
</dbReference>
<evidence type="ECO:0000256" key="3">
    <source>
        <dbReference type="ARBA" id="ARBA00008045"/>
    </source>
</evidence>
<reference evidence="9" key="3">
    <citation type="submission" date="2025-08" db="UniProtKB">
        <authorList>
            <consortium name="Ensembl"/>
        </authorList>
    </citation>
    <scope>IDENTIFICATION</scope>
</reference>
<evidence type="ECO:0000256" key="2">
    <source>
        <dbReference type="ARBA" id="ARBA00004496"/>
    </source>
</evidence>
<dbReference type="FunCoup" id="H2XRA3">
    <property type="interactions" value="1"/>
</dbReference>
<reference evidence="9" key="2">
    <citation type="journal article" date="2008" name="Genome Biol.">
        <title>Improved genome assembly and evidence-based global gene model set for the chordate Ciona intestinalis: new insight into intron and operon populations.</title>
        <authorList>
            <person name="Satou Y."/>
            <person name="Mineta K."/>
            <person name="Ogasawara M."/>
            <person name="Sasakura Y."/>
            <person name="Shoguchi E."/>
            <person name="Ueno K."/>
            <person name="Yamada L."/>
            <person name="Matsumoto J."/>
            <person name="Wasserscheid J."/>
            <person name="Dewar K."/>
            <person name="Wiley G.B."/>
            <person name="Macmil S.L."/>
            <person name="Roe B.A."/>
            <person name="Zeller R.W."/>
            <person name="Hastings K.E."/>
            <person name="Lemaire P."/>
            <person name="Lindquist E."/>
            <person name="Endo T."/>
            <person name="Hotta K."/>
            <person name="Inaba K."/>
        </authorList>
    </citation>
    <scope>NUCLEOTIDE SEQUENCE [LARGE SCALE GENOMIC DNA]</scope>
    <source>
        <strain evidence="9">wild type</strain>
    </source>
</reference>
<dbReference type="OMA" id="DEKAMVC"/>
<keyword evidence="6" id="KW-0143">Chaperone</keyword>
<comment type="subcellular location">
    <subcellularLocation>
        <location evidence="2">Cytoplasm</location>
    </subcellularLocation>
</comment>
<evidence type="ECO:0000313" key="9">
    <source>
        <dbReference type="Ensembl" id="ENSCINP00000032187.1"/>
    </source>
</evidence>
<comment type="similarity">
    <text evidence="3">Belongs to the prefoldin subunit beta family.</text>
</comment>
<dbReference type="InterPro" id="IPR009053">
    <property type="entry name" value="Prefoldin"/>
</dbReference>
<sequence length="133" mass="15172">EMARDPQFVMRYMEELEQLAEDVLSDKQQIVDLDKKRNSNREALAALHKKTTAPASSQNKTWLNFGGVFLKLPKKSAITMLQSDQAELDKEISQIRDNLHNKVNKLRDAQGESDLLGYGLHPLSKAELNRVMH</sequence>
<dbReference type="Ensembl" id="ENSCINT00000037014.1">
    <property type="protein sequence ID" value="ENSCINP00000032187.1"/>
    <property type="gene ID" value="ENSCING00000020722.1"/>
</dbReference>
<comment type="function">
    <text evidence="1">May play a role in chaperone-mediated protein folding.</text>
</comment>
<accession>H2XRA3</accession>
<dbReference type="AlphaFoldDB" id="H2XRA3"/>
<dbReference type="PANTHER" id="PTHR21162:SF0">
    <property type="entry name" value="P53 AND DNA DAMAGE-REGULATED PROTEIN 1"/>
    <property type="match status" value="1"/>
</dbReference>
<dbReference type="CDD" id="cd22860">
    <property type="entry name" value="PDRG1"/>
    <property type="match status" value="1"/>
</dbReference>
<dbReference type="Proteomes" id="UP000008144">
    <property type="component" value="Chromosome 2"/>
</dbReference>
<dbReference type="GO" id="GO:0006457">
    <property type="term" value="P:protein folding"/>
    <property type="evidence" value="ECO:0007669"/>
    <property type="project" value="InterPro"/>
</dbReference>
<dbReference type="GO" id="GO:0016272">
    <property type="term" value="C:prefoldin complex"/>
    <property type="evidence" value="ECO:0007669"/>
    <property type="project" value="InterPro"/>
</dbReference>
<feature type="coiled-coil region" evidence="8">
    <location>
        <begin position="78"/>
        <end position="112"/>
    </location>
</feature>
<dbReference type="Pfam" id="PF01920">
    <property type="entry name" value="Prefoldin_2"/>
    <property type="match status" value="1"/>
</dbReference>
<reference evidence="9" key="4">
    <citation type="submission" date="2025-09" db="UniProtKB">
        <authorList>
            <consortium name="Ensembl"/>
        </authorList>
    </citation>
    <scope>IDENTIFICATION</scope>
</reference>
<proteinExistence type="inferred from homology"/>
<dbReference type="GO" id="GO:0051082">
    <property type="term" value="F:unfolded protein binding"/>
    <property type="evidence" value="ECO:0007669"/>
    <property type="project" value="InterPro"/>
</dbReference>
<dbReference type="STRING" id="7719.ENSCINP00000032187"/>
<dbReference type="HOGENOM" id="CLU_132161_0_0_1"/>